<evidence type="ECO:0000313" key="2">
    <source>
        <dbReference type="Proteomes" id="UP000005239"/>
    </source>
</evidence>
<gene>
    <name evidence="1" type="primary">WBGene00283232</name>
</gene>
<accession>A0A2A6CG31</accession>
<dbReference type="AlphaFoldDB" id="A0A2A6CG31"/>
<sequence length="61" mass="6817">MARKPTGNGSQNSPETVVLPLLSLMEPRHELFEDFFLAARAISDVIDTESDLSRLLDTLEE</sequence>
<evidence type="ECO:0000313" key="1">
    <source>
        <dbReference type="EnsemblMetazoa" id="PPA44863.1"/>
    </source>
</evidence>
<dbReference type="Proteomes" id="UP000005239">
    <property type="component" value="Unassembled WGS sequence"/>
</dbReference>
<proteinExistence type="predicted"/>
<keyword evidence="2" id="KW-1185">Reference proteome</keyword>
<accession>A0A8R1V2X8</accession>
<organism evidence="1 2">
    <name type="scientific">Pristionchus pacificus</name>
    <name type="common">Parasitic nematode worm</name>
    <dbReference type="NCBI Taxonomy" id="54126"/>
    <lineage>
        <taxon>Eukaryota</taxon>
        <taxon>Metazoa</taxon>
        <taxon>Ecdysozoa</taxon>
        <taxon>Nematoda</taxon>
        <taxon>Chromadorea</taxon>
        <taxon>Rhabditida</taxon>
        <taxon>Rhabditina</taxon>
        <taxon>Diplogasteromorpha</taxon>
        <taxon>Diplogasteroidea</taxon>
        <taxon>Neodiplogasteridae</taxon>
        <taxon>Pristionchus</taxon>
    </lineage>
</organism>
<protein>
    <submittedName>
        <fullName evidence="1">Uncharacterized protein</fullName>
    </submittedName>
</protein>
<reference evidence="2" key="1">
    <citation type="journal article" date="2008" name="Nat. Genet.">
        <title>The Pristionchus pacificus genome provides a unique perspective on nematode lifestyle and parasitism.</title>
        <authorList>
            <person name="Dieterich C."/>
            <person name="Clifton S.W."/>
            <person name="Schuster L.N."/>
            <person name="Chinwalla A."/>
            <person name="Delehaunty K."/>
            <person name="Dinkelacker I."/>
            <person name="Fulton L."/>
            <person name="Fulton R."/>
            <person name="Godfrey J."/>
            <person name="Minx P."/>
            <person name="Mitreva M."/>
            <person name="Roeseler W."/>
            <person name="Tian H."/>
            <person name="Witte H."/>
            <person name="Yang S.P."/>
            <person name="Wilson R.K."/>
            <person name="Sommer R.J."/>
        </authorList>
    </citation>
    <scope>NUCLEOTIDE SEQUENCE [LARGE SCALE GENOMIC DNA]</scope>
    <source>
        <strain evidence="2">PS312</strain>
    </source>
</reference>
<reference evidence="1" key="2">
    <citation type="submission" date="2022-06" db="UniProtKB">
        <authorList>
            <consortium name="EnsemblMetazoa"/>
        </authorList>
    </citation>
    <scope>IDENTIFICATION</scope>
    <source>
        <strain evidence="1">PS312</strain>
    </source>
</reference>
<dbReference type="EnsemblMetazoa" id="PPA44863.1">
    <property type="protein sequence ID" value="PPA44863.1"/>
    <property type="gene ID" value="WBGene00283232"/>
</dbReference>
<name>A0A2A6CG31_PRIPA</name>